<evidence type="ECO:0000259" key="1">
    <source>
        <dbReference type="Pfam" id="PF07969"/>
    </source>
</evidence>
<gene>
    <name evidence="2" type="ORF">ACFOGJ_07145</name>
</gene>
<comment type="caution">
    <text evidence="2">The sequence shown here is derived from an EMBL/GenBank/DDBJ whole genome shotgun (WGS) entry which is preliminary data.</text>
</comment>
<evidence type="ECO:0000313" key="3">
    <source>
        <dbReference type="Proteomes" id="UP001595528"/>
    </source>
</evidence>
<accession>A0ABV7KYC4</accession>
<dbReference type="CDD" id="cd01297">
    <property type="entry name" value="D-aminoacylase"/>
    <property type="match status" value="1"/>
</dbReference>
<evidence type="ECO:0000313" key="2">
    <source>
        <dbReference type="EMBL" id="MFC3226997.1"/>
    </source>
</evidence>
<feature type="domain" description="Amidohydrolase 3" evidence="1">
    <location>
        <begin position="46"/>
        <end position="558"/>
    </location>
</feature>
<keyword evidence="3" id="KW-1185">Reference proteome</keyword>
<dbReference type="Gene3D" id="2.30.40.10">
    <property type="entry name" value="Urease, subunit C, domain 1"/>
    <property type="match status" value="1"/>
</dbReference>
<organism evidence="2 3">
    <name type="scientific">Marinibaculum pumilum</name>
    <dbReference type="NCBI Taxonomy" id="1766165"/>
    <lineage>
        <taxon>Bacteria</taxon>
        <taxon>Pseudomonadati</taxon>
        <taxon>Pseudomonadota</taxon>
        <taxon>Alphaproteobacteria</taxon>
        <taxon>Rhodospirillales</taxon>
        <taxon>Rhodospirillaceae</taxon>
        <taxon>Marinibaculum</taxon>
    </lineage>
</organism>
<dbReference type="SUPFAM" id="SSF51556">
    <property type="entry name" value="Metallo-dependent hydrolases"/>
    <property type="match status" value="1"/>
</dbReference>
<dbReference type="InterPro" id="IPR013108">
    <property type="entry name" value="Amidohydro_3"/>
</dbReference>
<dbReference type="InterPro" id="IPR011059">
    <property type="entry name" value="Metal-dep_hydrolase_composite"/>
</dbReference>
<sequence length="582" mass="62974">MSAFDLVIRDGRIVDGSGAEAFSGDVAVRDGRIVEVGKVAGAGRREIAADGRLVTPGFVDIHTHYDGQVTWDSHLNPSSNHGVTTVVMGNCGVGFAPVHDNDHAMLIRLMEGVEDIPGTALAEGLPWSWNSMPDYLDAVDAIPHDLDICAQLPHGALRVFVMGERGADREPATDDDIAAMARLAAEAVEAGAFGFTTSRSLNHQTSDGKSTPSYGAAARELVGIAEGVGRTGRGVLQVISDVVAWARVGDADVDDEFAMLQEMMRISGRPLSLSLSQTDPAPDVWRDILGRITAFNDAGLSMKAQVCGRPIGTLLGLQGSAHPFIAHPTYREIKDLPLAERVAAMRNPDFRARIMAEEPGRLPNLVRHILTRFDKQFRLGDPPDYEPRPETSIQHQAAAQQRDPRELIYDILLENEGREFIYVPLFNYAGFDLEPAREMMLHPHTVLGLGDGGAHCGIICDGSFPTTMMTHWGRDRTRGPKLDLPWIVKAQTSDTAAAVGLQDRGLLKPGYKADINLIDFDRLTLRPPHMIYDLPAGGRRLMQEAEGYDATIVSGEVIMENGAATGALPGRLVRGAQAAPRG</sequence>
<protein>
    <submittedName>
        <fullName evidence="2">Amidohydrolase family protein</fullName>
    </submittedName>
</protein>
<dbReference type="Proteomes" id="UP001595528">
    <property type="component" value="Unassembled WGS sequence"/>
</dbReference>
<dbReference type="PANTHER" id="PTHR11647:SF1">
    <property type="entry name" value="COLLAPSIN RESPONSE MEDIATOR PROTEIN"/>
    <property type="match status" value="1"/>
</dbReference>
<dbReference type="InterPro" id="IPR032466">
    <property type="entry name" value="Metal_Hydrolase"/>
</dbReference>
<dbReference type="RefSeq" id="WP_379899157.1">
    <property type="nucleotide sequence ID" value="NZ_JBHRTR010000019.1"/>
</dbReference>
<name>A0ABV7KYC4_9PROT</name>
<dbReference type="Pfam" id="PF07969">
    <property type="entry name" value="Amidohydro_3"/>
    <property type="match status" value="1"/>
</dbReference>
<dbReference type="SUPFAM" id="SSF51338">
    <property type="entry name" value="Composite domain of metallo-dependent hydrolases"/>
    <property type="match status" value="1"/>
</dbReference>
<dbReference type="EMBL" id="JBHRTR010000019">
    <property type="protein sequence ID" value="MFC3226997.1"/>
    <property type="molecule type" value="Genomic_DNA"/>
</dbReference>
<proteinExistence type="predicted"/>
<dbReference type="Gene3D" id="3.20.20.140">
    <property type="entry name" value="Metal-dependent hydrolases"/>
    <property type="match status" value="2"/>
</dbReference>
<dbReference type="InterPro" id="IPR050378">
    <property type="entry name" value="Metallo-dep_Hydrolases_sf"/>
</dbReference>
<reference evidence="3" key="1">
    <citation type="journal article" date="2019" name="Int. J. Syst. Evol. Microbiol.">
        <title>The Global Catalogue of Microorganisms (GCM) 10K type strain sequencing project: providing services to taxonomists for standard genome sequencing and annotation.</title>
        <authorList>
            <consortium name="The Broad Institute Genomics Platform"/>
            <consortium name="The Broad Institute Genome Sequencing Center for Infectious Disease"/>
            <person name="Wu L."/>
            <person name="Ma J."/>
        </authorList>
    </citation>
    <scope>NUCLEOTIDE SEQUENCE [LARGE SCALE GENOMIC DNA]</scope>
    <source>
        <strain evidence="3">KCTC 42964</strain>
    </source>
</reference>
<dbReference type="PANTHER" id="PTHR11647">
    <property type="entry name" value="HYDRANTOINASE/DIHYDROPYRIMIDINASE FAMILY MEMBER"/>
    <property type="match status" value="1"/>
</dbReference>